<dbReference type="VEuPathDB" id="TrichDB:TVAG_472680"/>
<dbReference type="Gene3D" id="2.80.10.50">
    <property type="match status" value="1"/>
</dbReference>
<dbReference type="InParanoid" id="A2FU95"/>
<dbReference type="SMR" id="A2FU95"/>
<protein>
    <recommendedName>
        <fullName evidence="3">Ricin B lectin domain-containing protein</fullName>
    </recommendedName>
</protein>
<dbReference type="KEGG" id="tva:4749222"/>
<dbReference type="SUPFAM" id="SSF82109">
    <property type="entry name" value="MIR domain"/>
    <property type="match status" value="1"/>
</dbReference>
<dbReference type="InterPro" id="IPR036300">
    <property type="entry name" value="MIR_dom_sf"/>
</dbReference>
<sequence>MFSFLTLFLITLAEVTFNSVIQIENYATKTKLGIVYDGNDARYKKPTITTTNPPFNDDWNWNIIDPHNAKSTEIVHCGQKIYLYNAFHEMYINVRNDESQNKNVVFASKVPNDRMSLFSIECKEQGNLHQRDEFFLKSDDANCYLYTTFNAEHPEMPYAFLVNCSSINTKSIWSVEGGIFILPEVEESETHSDEL</sequence>
<dbReference type="VEuPathDB" id="TrichDB:TVAGG3_0447990"/>
<name>A2FU95_TRIV3</name>
<organism evidence="1 2">
    <name type="scientific">Trichomonas vaginalis (strain ATCC PRA-98 / G3)</name>
    <dbReference type="NCBI Taxonomy" id="412133"/>
    <lineage>
        <taxon>Eukaryota</taxon>
        <taxon>Metamonada</taxon>
        <taxon>Parabasalia</taxon>
        <taxon>Trichomonadida</taxon>
        <taxon>Trichomonadidae</taxon>
        <taxon>Trichomonas</taxon>
    </lineage>
</organism>
<evidence type="ECO:0000313" key="1">
    <source>
        <dbReference type="EMBL" id="EAX91526.1"/>
    </source>
</evidence>
<dbReference type="RefSeq" id="XP_001304456.1">
    <property type="nucleotide sequence ID" value="XM_001304455.1"/>
</dbReference>
<proteinExistence type="predicted"/>
<evidence type="ECO:0000313" key="2">
    <source>
        <dbReference type="Proteomes" id="UP000001542"/>
    </source>
</evidence>
<accession>A2FU95</accession>
<dbReference type="AlphaFoldDB" id="A2FU95"/>
<dbReference type="EMBL" id="DS114030">
    <property type="protein sequence ID" value="EAX91526.1"/>
    <property type="molecule type" value="Genomic_DNA"/>
</dbReference>
<dbReference type="Proteomes" id="UP000001542">
    <property type="component" value="Unassembled WGS sequence"/>
</dbReference>
<keyword evidence="2" id="KW-1185">Reference proteome</keyword>
<evidence type="ECO:0008006" key="3">
    <source>
        <dbReference type="Google" id="ProtNLM"/>
    </source>
</evidence>
<gene>
    <name evidence="1" type="ORF">TVAG_472680</name>
</gene>
<reference evidence="1" key="2">
    <citation type="journal article" date="2007" name="Science">
        <title>Draft genome sequence of the sexually transmitted pathogen Trichomonas vaginalis.</title>
        <authorList>
            <person name="Carlton J.M."/>
            <person name="Hirt R.P."/>
            <person name="Silva J.C."/>
            <person name="Delcher A.L."/>
            <person name="Schatz M."/>
            <person name="Zhao Q."/>
            <person name="Wortman J.R."/>
            <person name="Bidwell S.L."/>
            <person name="Alsmark U.C.M."/>
            <person name="Besteiro S."/>
            <person name="Sicheritz-Ponten T."/>
            <person name="Noel C.J."/>
            <person name="Dacks J.B."/>
            <person name="Foster P.G."/>
            <person name="Simillion C."/>
            <person name="Van de Peer Y."/>
            <person name="Miranda-Saavedra D."/>
            <person name="Barton G.J."/>
            <person name="Westrop G.D."/>
            <person name="Mueller S."/>
            <person name="Dessi D."/>
            <person name="Fiori P.L."/>
            <person name="Ren Q."/>
            <person name="Paulsen I."/>
            <person name="Zhang H."/>
            <person name="Bastida-Corcuera F.D."/>
            <person name="Simoes-Barbosa A."/>
            <person name="Brown M.T."/>
            <person name="Hayes R.D."/>
            <person name="Mukherjee M."/>
            <person name="Okumura C.Y."/>
            <person name="Schneider R."/>
            <person name="Smith A.J."/>
            <person name="Vanacova S."/>
            <person name="Villalvazo M."/>
            <person name="Haas B.J."/>
            <person name="Pertea M."/>
            <person name="Feldblyum T.V."/>
            <person name="Utterback T.R."/>
            <person name="Shu C.L."/>
            <person name="Osoegawa K."/>
            <person name="de Jong P.J."/>
            <person name="Hrdy I."/>
            <person name="Horvathova L."/>
            <person name="Zubacova Z."/>
            <person name="Dolezal P."/>
            <person name="Malik S.B."/>
            <person name="Logsdon J.M. Jr."/>
            <person name="Henze K."/>
            <person name="Gupta A."/>
            <person name="Wang C.C."/>
            <person name="Dunne R.L."/>
            <person name="Upcroft J.A."/>
            <person name="Upcroft P."/>
            <person name="White O."/>
            <person name="Salzberg S.L."/>
            <person name="Tang P."/>
            <person name="Chiu C.-H."/>
            <person name="Lee Y.-S."/>
            <person name="Embley T.M."/>
            <person name="Coombs G.H."/>
            <person name="Mottram J.C."/>
            <person name="Tachezy J."/>
            <person name="Fraser-Liggett C.M."/>
            <person name="Johnson P.J."/>
        </authorList>
    </citation>
    <scope>NUCLEOTIDE SEQUENCE [LARGE SCALE GENOMIC DNA]</scope>
    <source>
        <strain evidence="1">G3</strain>
    </source>
</reference>
<reference evidence="1" key="1">
    <citation type="submission" date="2006-10" db="EMBL/GenBank/DDBJ databases">
        <authorList>
            <person name="Amadeo P."/>
            <person name="Zhao Q."/>
            <person name="Wortman J."/>
            <person name="Fraser-Liggett C."/>
            <person name="Carlton J."/>
        </authorList>
    </citation>
    <scope>NUCLEOTIDE SEQUENCE</scope>
    <source>
        <strain evidence="1">G3</strain>
    </source>
</reference>